<sequence length="442" mass="51300">MFDNYSDWTEFPDDIEVRSEPKSIPLRFNPLYRLLDERNEVLRAFVRKITIKDWSSTDKTLVWPKLQAPQNLLAGLIEKLPNLEEVYFEEELPITAELIDVMLTHKSTPKLYLLGEDGHTPTTTNIPFVPEVRIRVDAEATRPDRDVDFEPQRLALHEIFAAYPNLESLSVSVNRLVGGCVLDMSPPCTQILPLSLHEKATIPPLQRLSLSGYKIQKNERSTWKTRFPWNKLKSLSLGVQDNYNVLEVATGKVHDLREFVITGLEIDLDPKNTWPDDKLIKAIATRFPNLHQMTIHFGLGIARAEMEVKKYESSDRFDPYDLESAGIDQFFVLLTEESARKFFKQFLEYRGPSNLKKFTLKTGEDLRWFPQWPPDYSEAEQRCAKTFEFDTSQTHNGEISLKELDTPYARFERMLNRMHDHGGNDNDTIEESQRINEPRILK</sequence>
<keyword evidence="3" id="KW-1185">Reference proteome</keyword>
<reference evidence="2" key="2">
    <citation type="journal article" date="2023" name="IMA Fungus">
        <title>Comparative genomic study of the Penicillium genus elucidates a diverse pangenome and 15 lateral gene transfer events.</title>
        <authorList>
            <person name="Petersen C."/>
            <person name="Sorensen T."/>
            <person name="Nielsen M.R."/>
            <person name="Sondergaard T.E."/>
            <person name="Sorensen J.L."/>
            <person name="Fitzpatrick D.A."/>
            <person name="Frisvad J.C."/>
            <person name="Nielsen K.L."/>
        </authorList>
    </citation>
    <scope>NUCLEOTIDE SEQUENCE</scope>
    <source>
        <strain evidence="2">IBT 23319</strain>
    </source>
</reference>
<dbReference type="GeneID" id="81384273"/>
<gene>
    <name evidence="2" type="ORF">N7469_006188</name>
</gene>
<evidence type="ECO:0000313" key="3">
    <source>
        <dbReference type="Proteomes" id="UP001147733"/>
    </source>
</evidence>
<dbReference type="AlphaFoldDB" id="A0A9W9NY68"/>
<reference evidence="2" key="1">
    <citation type="submission" date="2022-11" db="EMBL/GenBank/DDBJ databases">
        <authorList>
            <person name="Petersen C."/>
        </authorList>
    </citation>
    <scope>NUCLEOTIDE SEQUENCE</scope>
    <source>
        <strain evidence="2">IBT 23319</strain>
    </source>
</reference>
<evidence type="ECO:0000313" key="2">
    <source>
        <dbReference type="EMBL" id="KAJ5231600.1"/>
    </source>
</evidence>
<proteinExistence type="predicted"/>
<dbReference type="Proteomes" id="UP001147733">
    <property type="component" value="Unassembled WGS sequence"/>
</dbReference>
<accession>A0A9W9NY68</accession>
<dbReference type="EMBL" id="JAPQKT010000005">
    <property type="protein sequence ID" value="KAJ5231600.1"/>
    <property type="molecule type" value="Genomic_DNA"/>
</dbReference>
<feature type="region of interest" description="Disordered" evidence="1">
    <location>
        <begin position="419"/>
        <end position="442"/>
    </location>
</feature>
<dbReference type="RefSeq" id="XP_056500344.1">
    <property type="nucleotide sequence ID" value="XM_056645106.1"/>
</dbReference>
<evidence type="ECO:0000256" key="1">
    <source>
        <dbReference type="SAM" id="MobiDB-lite"/>
    </source>
</evidence>
<comment type="caution">
    <text evidence="2">The sequence shown here is derived from an EMBL/GenBank/DDBJ whole genome shotgun (WGS) entry which is preliminary data.</text>
</comment>
<protein>
    <submittedName>
        <fullName evidence="2">Uncharacterized protein</fullName>
    </submittedName>
</protein>
<feature type="compositionally biased region" description="Basic and acidic residues" evidence="1">
    <location>
        <begin position="431"/>
        <end position="442"/>
    </location>
</feature>
<dbReference type="OrthoDB" id="3945550at2759"/>
<organism evidence="2 3">
    <name type="scientific">Penicillium citrinum</name>
    <dbReference type="NCBI Taxonomy" id="5077"/>
    <lineage>
        <taxon>Eukaryota</taxon>
        <taxon>Fungi</taxon>
        <taxon>Dikarya</taxon>
        <taxon>Ascomycota</taxon>
        <taxon>Pezizomycotina</taxon>
        <taxon>Eurotiomycetes</taxon>
        <taxon>Eurotiomycetidae</taxon>
        <taxon>Eurotiales</taxon>
        <taxon>Aspergillaceae</taxon>
        <taxon>Penicillium</taxon>
    </lineage>
</organism>
<name>A0A9W9NY68_PENCI</name>